<sequence length="108" mass="11953">MSCSIFGFNLLLVILILLISLICVSFSVYQYKRAVGPGDVGTGIIAVFGAMFGCIIFIICCVVQWIFLLMTTFYCPSGFIMFSINAIVIIIVVIMLIYSIISEFVNNK</sequence>
<evidence type="ECO:0000313" key="2">
    <source>
        <dbReference type="EMBL" id="ARF10869.1"/>
    </source>
</evidence>
<feature type="transmembrane region" description="Helical" evidence="1">
    <location>
        <begin position="6"/>
        <end position="29"/>
    </location>
</feature>
<accession>A0A1V0SGM4</accession>
<dbReference type="EMBL" id="KY684105">
    <property type="protein sequence ID" value="ARF10869.1"/>
    <property type="molecule type" value="Genomic_DNA"/>
</dbReference>
<name>A0A1V0SGM4_9VIRU</name>
<feature type="transmembrane region" description="Helical" evidence="1">
    <location>
        <begin position="41"/>
        <end position="67"/>
    </location>
</feature>
<keyword evidence="1" id="KW-1133">Transmembrane helix</keyword>
<organism evidence="2">
    <name type="scientific">Hokovirus HKV1</name>
    <dbReference type="NCBI Taxonomy" id="1977638"/>
    <lineage>
        <taxon>Viruses</taxon>
        <taxon>Varidnaviria</taxon>
        <taxon>Bamfordvirae</taxon>
        <taxon>Nucleocytoviricota</taxon>
        <taxon>Megaviricetes</taxon>
        <taxon>Imitervirales</taxon>
        <taxon>Mimiviridae</taxon>
        <taxon>Klosneuvirinae</taxon>
        <taxon>Hokovirus</taxon>
    </lineage>
</organism>
<proteinExistence type="predicted"/>
<feature type="transmembrane region" description="Helical" evidence="1">
    <location>
        <begin position="79"/>
        <end position="101"/>
    </location>
</feature>
<keyword evidence="1" id="KW-0812">Transmembrane</keyword>
<reference evidence="2" key="1">
    <citation type="journal article" date="2017" name="Science">
        <title>Giant viruses with an expanded complement of translation system components.</title>
        <authorList>
            <person name="Schulz F."/>
            <person name="Yutin N."/>
            <person name="Ivanova N.N."/>
            <person name="Ortega D.R."/>
            <person name="Lee T.K."/>
            <person name="Vierheilig J."/>
            <person name="Daims H."/>
            <person name="Horn M."/>
            <person name="Wagner M."/>
            <person name="Jensen G.J."/>
            <person name="Kyrpides N.C."/>
            <person name="Koonin E.V."/>
            <person name="Woyke T."/>
        </authorList>
    </citation>
    <scope>NUCLEOTIDE SEQUENCE</scope>
    <source>
        <strain evidence="2">HKV1</strain>
    </source>
</reference>
<keyword evidence="1" id="KW-0472">Membrane</keyword>
<protein>
    <submittedName>
        <fullName evidence="2">Uncharacterized protein</fullName>
    </submittedName>
</protein>
<gene>
    <name evidence="2" type="ORF">Hokovirus_3_142</name>
</gene>
<evidence type="ECO:0000256" key="1">
    <source>
        <dbReference type="SAM" id="Phobius"/>
    </source>
</evidence>